<dbReference type="Pfam" id="PF02902">
    <property type="entry name" value="Peptidase_C48"/>
    <property type="match status" value="1"/>
</dbReference>
<dbReference type="PANTHER" id="PTHR46915:SF2">
    <property type="entry name" value="UBIQUITIN-LIKE PROTEASE 4"/>
    <property type="match status" value="1"/>
</dbReference>
<dbReference type="GO" id="GO:0006508">
    <property type="term" value="P:proteolysis"/>
    <property type="evidence" value="ECO:0007669"/>
    <property type="project" value="UniProtKB-KW"/>
</dbReference>
<sequence>MVKTFYKTQEILQLVKNNDNVLYEKIKDYYFTINTREIFINGHQIDLSSNILVSKDRFLFFAKEQGTNIPFVKCFSKHCFSKIQLLDVKENKGGALILWTSIKYIVKFMGAYLNLKDLRIFNKDSKVIIVTSLGWKHKYKYDKIIDGLTAFGQTIPVEYIKFAALEKCISKFNLKAFVYTYNEAGLLIILMKKIHLNFKSFDILEDFISKHEKDENYSIYNQFRRIKRRSHFTKSYDLKLYSSRNMETDENYEVFGNALISLFDMRWLHGDILETYFNLWRKRIYEKISSSRNEMFQMIKIYDTFFYTRLIHGVKFENVKGVNVPAFETLKKNASKIAKQKVYRSPKNHLTIFDFDLIIVPVHMNDHWLTGIIFKPRNCLFRKEENEKVNDGNYAYVFIYDSLMNECLSDRASTTSVLKEFIGACHEALKTESPYYGMLFDKGKIKTIKIKNPIQQTNGYDCGLYSLEFIRQIILNPSSIDRLIKKENMGDIFPDFDVMDKRNYLKSLVYSQIDKKDWLYWQEVEALYDYEYFRKKVVQGRSRSAERRVTNGIRRRTKSCTIEHFNLSESTYSNNNNECPILSKRVKLL</sequence>
<keyword evidence="2" id="KW-0645">Protease</keyword>
<reference evidence="7" key="1">
    <citation type="submission" date="2017-02" db="UniProtKB">
        <authorList>
            <consortium name="WormBaseParasite"/>
        </authorList>
    </citation>
    <scope>IDENTIFICATION</scope>
</reference>
<protein>
    <submittedName>
        <fullName evidence="7">ULP_PROTEASE domain-containing protein</fullName>
    </submittedName>
</protein>
<organism evidence="6 7">
    <name type="scientific">Parastrongyloides trichosuri</name>
    <name type="common">Possum-specific nematode worm</name>
    <dbReference type="NCBI Taxonomy" id="131310"/>
    <lineage>
        <taxon>Eukaryota</taxon>
        <taxon>Metazoa</taxon>
        <taxon>Ecdysozoa</taxon>
        <taxon>Nematoda</taxon>
        <taxon>Chromadorea</taxon>
        <taxon>Rhabditida</taxon>
        <taxon>Tylenchina</taxon>
        <taxon>Panagrolaimomorpha</taxon>
        <taxon>Strongyloidoidea</taxon>
        <taxon>Strongyloididae</taxon>
        <taxon>Parastrongyloides</taxon>
    </lineage>
</organism>
<dbReference type="InterPro" id="IPR038765">
    <property type="entry name" value="Papain-like_cys_pep_sf"/>
</dbReference>
<dbReference type="Proteomes" id="UP000038045">
    <property type="component" value="Unplaced"/>
</dbReference>
<comment type="similarity">
    <text evidence="1">Belongs to the peptidase C48 family.</text>
</comment>
<dbReference type="WBParaSite" id="PTRK_0001031100.1">
    <property type="protein sequence ID" value="PTRK_0001031100.1"/>
    <property type="gene ID" value="PTRK_0001031100"/>
</dbReference>
<dbReference type="STRING" id="131310.A0A0N4ZP50"/>
<evidence type="ECO:0000259" key="5">
    <source>
        <dbReference type="PROSITE" id="PS50600"/>
    </source>
</evidence>
<dbReference type="GO" id="GO:0016926">
    <property type="term" value="P:protein desumoylation"/>
    <property type="evidence" value="ECO:0007669"/>
    <property type="project" value="UniProtKB-ARBA"/>
</dbReference>
<dbReference type="AlphaFoldDB" id="A0A0N4ZP50"/>
<keyword evidence="3" id="KW-0378">Hydrolase</keyword>
<evidence type="ECO:0000256" key="3">
    <source>
        <dbReference type="ARBA" id="ARBA00022801"/>
    </source>
</evidence>
<name>A0A0N4ZP50_PARTI</name>
<dbReference type="GO" id="GO:0008234">
    <property type="term" value="F:cysteine-type peptidase activity"/>
    <property type="evidence" value="ECO:0007669"/>
    <property type="project" value="UniProtKB-KW"/>
</dbReference>
<evidence type="ECO:0000313" key="7">
    <source>
        <dbReference type="WBParaSite" id="PTRK_0001031100.1"/>
    </source>
</evidence>
<dbReference type="PROSITE" id="PS50600">
    <property type="entry name" value="ULP_PROTEASE"/>
    <property type="match status" value="1"/>
</dbReference>
<dbReference type="Gene3D" id="3.40.395.10">
    <property type="entry name" value="Adenoviral Proteinase, Chain A"/>
    <property type="match status" value="1"/>
</dbReference>
<dbReference type="InterPro" id="IPR003653">
    <property type="entry name" value="Peptidase_C48_C"/>
</dbReference>
<accession>A0A0N4ZP50</accession>
<feature type="domain" description="Ubiquitin-like protease family profile" evidence="5">
    <location>
        <begin position="252"/>
        <end position="473"/>
    </location>
</feature>
<dbReference type="SUPFAM" id="SSF54001">
    <property type="entry name" value="Cysteine proteinases"/>
    <property type="match status" value="1"/>
</dbReference>
<evidence type="ECO:0000256" key="1">
    <source>
        <dbReference type="ARBA" id="ARBA00005234"/>
    </source>
</evidence>
<keyword evidence="6" id="KW-1185">Reference proteome</keyword>
<evidence type="ECO:0000256" key="2">
    <source>
        <dbReference type="ARBA" id="ARBA00022670"/>
    </source>
</evidence>
<evidence type="ECO:0000313" key="6">
    <source>
        <dbReference type="Proteomes" id="UP000038045"/>
    </source>
</evidence>
<keyword evidence="4" id="KW-0788">Thiol protease</keyword>
<dbReference type="PANTHER" id="PTHR46915">
    <property type="entry name" value="UBIQUITIN-LIKE PROTEASE 4-RELATED"/>
    <property type="match status" value="1"/>
</dbReference>
<evidence type="ECO:0000256" key="4">
    <source>
        <dbReference type="ARBA" id="ARBA00022807"/>
    </source>
</evidence>
<proteinExistence type="inferred from homology"/>